<evidence type="ECO:0000256" key="1">
    <source>
        <dbReference type="SAM" id="Coils"/>
    </source>
</evidence>
<name>A0A1I5RB67_9SPHN</name>
<protein>
    <submittedName>
        <fullName evidence="2">Uncharacterized protein</fullName>
    </submittedName>
</protein>
<dbReference type="AlphaFoldDB" id="A0A1I5RB67"/>
<keyword evidence="3" id="KW-1185">Reference proteome</keyword>
<proteinExistence type="predicted"/>
<reference evidence="2 3" key="1">
    <citation type="submission" date="2016-10" db="EMBL/GenBank/DDBJ databases">
        <authorList>
            <person name="de Groot N.N."/>
        </authorList>
    </citation>
    <scope>NUCLEOTIDE SEQUENCE [LARGE SCALE GENOMIC DNA]</scope>
    <source>
        <strain evidence="2 3">CGMCC 1.9113</strain>
    </source>
</reference>
<dbReference type="OrthoDB" id="7584283at2"/>
<sequence>MAEVENLMLEHLKRFQATLDRIERKLNEHTGRLANLEGGQSAIVQHLAHFSAADAQQQVAIDHMSDRLDRIERRLELTDGSSRI</sequence>
<evidence type="ECO:0000313" key="2">
    <source>
        <dbReference type="EMBL" id="SFP55763.1"/>
    </source>
</evidence>
<accession>A0A1I5RB67</accession>
<feature type="coiled-coil region" evidence="1">
    <location>
        <begin position="12"/>
        <end position="39"/>
    </location>
</feature>
<dbReference type="Proteomes" id="UP000199586">
    <property type="component" value="Unassembled WGS sequence"/>
</dbReference>
<keyword evidence="1" id="KW-0175">Coiled coil</keyword>
<organism evidence="2 3">
    <name type="scientific">Sphingomonas rubra</name>
    <dbReference type="NCBI Taxonomy" id="634430"/>
    <lineage>
        <taxon>Bacteria</taxon>
        <taxon>Pseudomonadati</taxon>
        <taxon>Pseudomonadota</taxon>
        <taxon>Alphaproteobacteria</taxon>
        <taxon>Sphingomonadales</taxon>
        <taxon>Sphingomonadaceae</taxon>
        <taxon>Sphingomonas</taxon>
    </lineage>
</organism>
<gene>
    <name evidence="2" type="ORF">SAMN04488241_103137</name>
</gene>
<dbReference type="RefSeq" id="WP_093332124.1">
    <property type="nucleotide sequence ID" value="NZ_FOXP01000003.1"/>
</dbReference>
<dbReference type="STRING" id="634430.SAMN04488241_103137"/>
<evidence type="ECO:0000313" key="3">
    <source>
        <dbReference type="Proteomes" id="UP000199586"/>
    </source>
</evidence>
<dbReference type="EMBL" id="FOXP01000003">
    <property type="protein sequence ID" value="SFP55763.1"/>
    <property type="molecule type" value="Genomic_DNA"/>
</dbReference>